<keyword evidence="2" id="KW-1185">Reference proteome</keyword>
<dbReference type="AlphaFoldDB" id="A0A0P0VTG3"/>
<gene>
    <name evidence="1" type="ordered locus">Os03g0158550</name>
    <name evidence="1" type="ORF">OSNPB_030158550</name>
</gene>
<dbReference type="PaxDb" id="39947-A0A0P0VTG3"/>
<organism evidence="1 2">
    <name type="scientific">Oryza sativa subsp. japonica</name>
    <name type="common">Rice</name>
    <dbReference type="NCBI Taxonomy" id="39947"/>
    <lineage>
        <taxon>Eukaryota</taxon>
        <taxon>Viridiplantae</taxon>
        <taxon>Streptophyta</taxon>
        <taxon>Embryophyta</taxon>
        <taxon>Tracheophyta</taxon>
        <taxon>Spermatophyta</taxon>
        <taxon>Magnoliopsida</taxon>
        <taxon>Liliopsida</taxon>
        <taxon>Poales</taxon>
        <taxon>Poaceae</taxon>
        <taxon>BOP clade</taxon>
        <taxon>Oryzoideae</taxon>
        <taxon>Oryzeae</taxon>
        <taxon>Oryzinae</taxon>
        <taxon>Oryza</taxon>
        <taxon>Oryza sativa</taxon>
    </lineage>
</organism>
<dbReference type="EMBL" id="AP014959">
    <property type="protein sequence ID" value="BAS82390.1"/>
    <property type="molecule type" value="Genomic_DNA"/>
</dbReference>
<proteinExistence type="predicted"/>
<sequence length="100" mass="11067">MMCLRILLGTSLTMCHLRDKEPFHLSCCQYSKVFSKSTAPVISATPTNCPLVLTLKKQEYWAFGALSLSFLISSIKLLVSISGTCPHIVLYALMDIILTV</sequence>
<reference evidence="1 2" key="2">
    <citation type="journal article" date="2013" name="Plant Cell Physiol.">
        <title>Rice Annotation Project Database (RAP-DB): an integrative and interactive database for rice genomics.</title>
        <authorList>
            <person name="Sakai H."/>
            <person name="Lee S.S."/>
            <person name="Tanaka T."/>
            <person name="Numa H."/>
            <person name="Kim J."/>
            <person name="Kawahara Y."/>
            <person name="Wakimoto H."/>
            <person name="Yang C.C."/>
            <person name="Iwamoto M."/>
            <person name="Abe T."/>
            <person name="Yamada Y."/>
            <person name="Muto A."/>
            <person name="Inokuchi H."/>
            <person name="Ikemura T."/>
            <person name="Matsumoto T."/>
            <person name="Sasaki T."/>
            <person name="Itoh T."/>
        </authorList>
    </citation>
    <scope>NUCLEOTIDE SEQUENCE [LARGE SCALE GENOMIC DNA]</scope>
    <source>
        <strain evidence="2">cv. Nipponbare</strain>
    </source>
</reference>
<accession>A0A0P0VTG3</accession>
<evidence type="ECO:0000313" key="2">
    <source>
        <dbReference type="Proteomes" id="UP000059680"/>
    </source>
</evidence>
<name>A0A0P0VTG3_ORYSJ</name>
<dbReference type="Gramene" id="Os03t0158550-00">
    <property type="protein sequence ID" value="Os03t0158550-00"/>
    <property type="gene ID" value="Os03g0158550"/>
</dbReference>
<reference evidence="1 2" key="3">
    <citation type="journal article" date="2013" name="Rice">
        <title>Improvement of the Oryza sativa Nipponbare reference genome using next generation sequence and optical map data.</title>
        <authorList>
            <person name="Kawahara Y."/>
            <person name="de la Bastide M."/>
            <person name="Hamilton J.P."/>
            <person name="Kanamori H."/>
            <person name="McCombie W.R."/>
            <person name="Ouyang S."/>
            <person name="Schwartz D.C."/>
            <person name="Tanaka T."/>
            <person name="Wu J."/>
            <person name="Zhou S."/>
            <person name="Childs K.L."/>
            <person name="Davidson R.M."/>
            <person name="Lin H."/>
            <person name="Quesada-Ocampo L."/>
            <person name="Vaillancourt B."/>
            <person name="Sakai H."/>
            <person name="Lee S.S."/>
            <person name="Kim J."/>
            <person name="Numa H."/>
            <person name="Itoh T."/>
            <person name="Buell C.R."/>
            <person name="Matsumoto T."/>
        </authorList>
    </citation>
    <scope>NUCLEOTIDE SEQUENCE [LARGE SCALE GENOMIC DNA]</scope>
    <source>
        <strain evidence="2">cv. Nipponbare</strain>
    </source>
</reference>
<evidence type="ECO:0000313" key="1">
    <source>
        <dbReference type="EMBL" id="BAS82390.1"/>
    </source>
</evidence>
<dbReference type="Proteomes" id="UP000059680">
    <property type="component" value="Chromosome 3"/>
</dbReference>
<protein>
    <submittedName>
        <fullName evidence="1">Os03g0158550 protein</fullName>
    </submittedName>
</protein>
<reference evidence="2" key="1">
    <citation type="journal article" date="2005" name="Nature">
        <title>The map-based sequence of the rice genome.</title>
        <authorList>
            <consortium name="International rice genome sequencing project (IRGSP)"/>
            <person name="Matsumoto T."/>
            <person name="Wu J."/>
            <person name="Kanamori H."/>
            <person name="Katayose Y."/>
            <person name="Fujisawa M."/>
            <person name="Namiki N."/>
            <person name="Mizuno H."/>
            <person name="Yamamoto K."/>
            <person name="Antonio B.A."/>
            <person name="Baba T."/>
            <person name="Sakata K."/>
            <person name="Nagamura Y."/>
            <person name="Aoki H."/>
            <person name="Arikawa K."/>
            <person name="Arita K."/>
            <person name="Bito T."/>
            <person name="Chiden Y."/>
            <person name="Fujitsuka N."/>
            <person name="Fukunaka R."/>
            <person name="Hamada M."/>
            <person name="Harada C."/>
            <person name="Hayashi A."/>
            <person name="Hijishita S."/>
            <person name="Honda M."/>
            <person name="Hosokawa S."/>
            <person name="Ichikawa Y."/>
            <person name="Idonuma A."/>
            <person name="Iijima M."/>
            <person name="Ikeda M."/>
            <person name="Ikeno M."/>
            <person name="Ito K."/>
            <person name="Ito S."/>
            <person name="Ito T."/>
            <person name="Ito Y."/>
            <person name="Ito Y."/>
            <person name="Iwabuchi A."/>
            <person name="Kamiya K."/>
            <person name="Karasawa W."/>
            <person name="Kurita K."/>
            <person name="Katagiri S."/>
            <person name="Kikuta A."/>
            <person name="Kobayashi H."/>
            <person name="Kobayashi N."/>
            <person name="Machita K."/>
            <person name="Maehara T."/>
            <person name="Masukawa M."/>
            <person name="Mizubayashi T."/>
            <person name="Mukai Y."/>
            <person name="Nagasaki H."/>
            <person name="Nagata Y."/>
            <person name="Naito S."/>
            <person name="Nakashima M."/>
            <person name="Nakama Y."/>
            <person name="Nakamichi Y."/>
            <person name="Nakamura M."/>
            <person name="Meguro A."/>
            <person name="Negishi M."/>
            <person name="Ohta I."/>
            <person name="Ohta T."/>
            <person name="Okamoto M."/>
            <person name="Ono N."/>
            <person name="Saji S."/>
            <person name="Sakaguchi M."/>
            <person name="Sakai K."/>
            <person name="Shibata M."/>
            <person name="Shimokawa T."/>
            <person name="Song J."/>
            <person name="Takazaki Y."/>
            <person name="Terasawa K."/>
            <person name="Tsugane M."/>
            <person name="Tsuji K."/>
            <person name="Ueda S."/>
            <person name="Waki K."/>
            <person name="Yamagata H."/>
            <person name="Yamamoto M."/>
            <person name="Yamamoto S."/>
            <person name="Yamane H."/>
            <person name="Yoshiki S."/>
            <person name="Yoshihara R."/>
            <person name="Yukawa K."/>
            <person name="Zhong H."/>
            <person name="Yano M."/>
            <person name="Yuan Q."/>
            <person name="Ouyang S."/>
            <person name="Liu J."/>
            <person name="Jones K.M."/>
            <person name="Gansberger K."/>
            <person name="Moffat K."/>
            <person name="Hill J."/>
            <person name="Bera J."/>
            <person name="Fadrosh D."/>
            <person name="Jin S."/>
            <person name="Johri S."/>
            <person name="Kim M."/>
            <person name="Overton L."/>
            <person name="Reardon M."/>
            <person name="Tsitrin T."/>
            <person name="Vuong H."/>
            <person name="Weaver B."/>
            <person name="Ciecko A."/>
            <person name="Tallon L."/>
            <person name="Jackson J."/>
            <person name="Pai G."/>
            <person name="Aken S.V."/>
            <person name="Utterback T."/>
            <person name="Reidmuller S."/>
            <person name="Feldblyum T."/>
            <person name="Hsiao J."/>
            <person name="Zismann V."/>
            <person name="Iobst S."/>
            <person name="de Vazeille A.R."/>
            <person name="Buell C.R."/>
            <person name="Ying K."/>
            <person name="Li Y."/>
            <person name="Lu T."/>
            <person name="Huang Y."/>
            <person name="Zhao Q."/>
            <person name="Feng Q."/>
            <person name="Zhang L."/>
            <person name="Zhu J."/>
            <person name="Weng Q."/>
            <person name="Mu J."/>
            <person name="Lu Y."/>
            <person name="Fan D."/>
            <person name="Liu Y."/>
            <person name="Guan J."/>
            <person name="Zhang Y."/>
            <person name="Yu S."/>
            <person name="Liu X."/>
            <person name="Zhang Y."/>
            <person name="Hong G."/>
            <person name="Han B."/>
            <person name="Choisne N."/>
            <person name="Demange N."/>
            <person name="Orjeda G."/>
            <person name="Samain S."/>
            <person name="Cattolico L."/>
            <person name="Pelletier E."/>
            <person name="Couloux A."/>
            <person name="Segurens B."/>
            <person name="Wincker P."/>
            <person name="D'Hont A."/>
            <person name="Scarpelli C."/>
            <person name="Weissenbach J."/>
            <person name="Salanoubat M."/>
            <person name="Quetier F."/>
            <person name="Yu Y."/>
            <person name="Kim H.R."/>
            <person name="Rambo T."/>
            <person name="Currie J."/>
            <person name="Collura K."/>
            <person name="Luo M."/>
            <person name="Yang T."/>
            <person name="Ammiraju J.S.S."/>
            <person name="Engler F."/>
            <person name="Soderlund C."/>
            <person name="Wing R.A."/>
            <person name="Palmer L.E."/>
            <person name="de la Bastide M."/>
            <person name="Spiegel L."/>
            <person name="Nascimento L."/>
            <person name="Zutavern T."/>
            <person name="O'Shaughnessy A."/>
            <person name="Dike S."/>
            <person name="Dedhia N."/>
            <person name="Preston R."/>
            <person name="Balija V."/>
            <person name="McCombie W.R."/>
            <person name="Chow T."/>
            <person name="Chen H."/>
            <person name="Chung M."/>
            <person name="Chen C."/>
            <person name="Shaw J."/>
            <person name="Wu H."/>
            <person name="Hsiao K."/>
            <person name="Chao Y."/>
            <person name="Chu M."/>
            <person name="Cheng C."/>
            <person name="Hour A."/>
            <person name="Lee P."/>
            <person name="Lin S."/>
            <person name="Lin Y."/>
            <person name="Liou J."/>
            <person name="Liu S."/>
            <person name="Hsing Y."/>
            <person name="Raghuvanshi S."/>
            <person name="Mohanty A."/>
            <person name="Bharti A.K."/>
            <person name="Gaur A."/>
            <person name="Gupta V."/>
            <person name="Kumar D."/>
            <person name="Ravi V."/>
            <person name="Vij S."/>
            <person name="Kapur A."/>
            <person name="Khurana P."/>
            <person name="Khurana P."/>
            <person name="Khurana J.P."/>
            <person name="Tyagi A.K."/>
            <person name="Gaikwad K."/>
            <person name="Singh A."/>
            <person name="Dalal V."/>
            <person name="Srivastava S."/>
            <person name="Dixit A."/>
            <person name="Pal A.K."/>
            <person name="Ghazi I.A."/>
            <person name="Yadav M."/>
            <person name="Pandit A."/>
            <person name="Bhargava A."/>
            <person name="Sureshbabu K."/>
            <person name="Batra K."/>
            <person name="Sharma T.R."/>
            <person name="Mohapatra T."/>
            <person name="Singh N.K."/>
            <person name="Messing J."/>
            <person name="Nelson A.B."/>
            <person name="Fuks G."/>
            <person name="Kavchok S."/>
            <person name="Keizer G."/>
            <person name="Linton E."/>
            <person name="Llaca V."/>
            <person name="Song R."/>
            <person name="Tanyolac B."/>
            <person name="Young S."/>
            <person name="Ho-Il K."/>
            <person name="Hahn J.H."/>
            <person name="Sangsakoo G."/>
            <person name="Vanavichit A."/>
            <person name="de Mattos Luiz.A.T."/>
            <person name="Zimmer P.D."/>
            <person name="Malone G."/>
            <person name="Dellagostin O."/>
            <person name="de Oliveira A.C."/>
            <person name="Bevan M."/>
            <person name="Bancroft I."/>
            <person name="Minx P."/>
            <person name="Cordum H."/>
            <person name="Wilson R."/>
            <person name="Cheng Z."/>
            <person name="Jin W."/>
            <person name="Jiang J."/>
            <person name="Leong S.A."/>
            <person name="Iwama H."/>
            <person name="Gojobori T."/>
            <person name="Itoh T."/>
            <person name="Niimura Y."/>
            <person name="Fujii Y."/>
            <person name="Habara T."/>
            <person name="Sakai H."/>
            <person name="Sato Y."/>
            <person name="Wilson G."/>
            <person name="Kumar K."/>
            <person name="McCouch S."/>
            <person name="Juretic N."/>
            <person name="Hoen D."/>
            <person name="Wright S."/>
            <person name="Bruskiewich R."/>
            <person name="Bureau T."/>
            <person name="Miyao A."/>
            <person name="Hirochika H."/>
            <person name="Nishikawa T."/>
            <person name="Kadowaki K."/>
            <person name="Sugiura M."/>
            <person name="Burr B."/>
            <person name="Sasaki T."/>
        </authorList>
    </citation>
    <scope>NUCLEOTIDE SEQUENCE [LARGE SCALE GENOMIC DNA]</scope>
    <source>
        <strain evidence="2">cv. Nipponbare</strain>
    </source>
</reference>
<dbReference type="InParanoid" id="A0A0P0VTG3"/>